<geneLocation type="plasmid" evidence="1">
    <name>pB-3002cz</name>
</geneLocation>
<evidence type="ECO:0000313" key="1">
    <source>
        <dbReference type="EMBL" id="AJP18417.1"/>
    </source>
</evidence>
<keyword evidence="1" id="KW-0614">Plasmid</keyword>
<name>A0A0C5GSS6_KLEPN</name>
<dbReference type="PATRIC" id="fig|573.1921.peg.5776"/>
<dbReference type="AlphaFoldDB" id="A0A0C5GSS6"/>
<organism evidence="1">
    <name type="scientific">Klebsiella pneumoniae</name>
    <dbReference type="NCBI Taxonomy" id="573"/>
    <lineage>
        <taxon>Bacteria</taxon>
        <taxon>Pseudomonadati</taxon>
        <taxon>Pseudomonadota</taxon>
        <taxon>Gammaproteobacteria</taxon>
        <taxon>Enterobacterales</taxon>
        <taxon>Enterobacteriaceae</taxon>
        <taxon>Klebsiella/Raoultella group</taxon>
        <taxon>Klebsiella</taxon>
        <taxon>Klebsiella pneumoniae complex</taxon>
    </lineage>
</organism>
<accession>A0A0C5GSS6</accession>
<dbReference type="EMBL" id="KJ958926">
    <property type="protein sequence ID" value="AJP18417.1"/>
    <property type="molecule type" value="Genomic_DNA"/>
</dbReference>
<protein>
    <submittedName>
        <fullName evidence="1">Uncharacterized protein</fullName>
    </submittedName>
</protein>
<sequence>MAGFHSKGWIMCDLCRADENYFHTAECVYDQLVSEYPVMWLRDSTRIGACYTLRELLSPEGMVLAIQNSLPIKGWRLRMLYNEAIDEEINPQHGDCIELPSRADALQAFVGSA</sequence>
<reference evidence="1" key="1">
    <citation type="journal article" date="2015" name="Antimicrob. Agents Chemother.">
        <title>Complete nucleotide sequences of two NDM-1-encoding plasmids from the same sequence type 11 Klebsiella pneumoniae strain.</title>
        <authorList>
            <person name="Studentova V."/>
            <person name="Dobiasova H."/>
            <person name="Hedlova D."/>
            <person name="Dolejska M."/>
            <person name="Papagiannitsis C.C."/>
            <person name="Hrabak J."/>
        </authorList>
    </citation>
    <scope>NUCLEOTIDE SEQUENCE</scope>
    <source>
        <strain evidence="1">Kpn-3002cz</strain>
        <plasmid evidence="1">pB-3002cz</plasmid>
    </source>
</reference>
<proteinExistence type="predicted"/>